<dbReference type="Proteomes" id="UP000621447">
    <property type="component" value="Unassembled WGS sequence"/>
</dbReference>
<organism evidence="1 2">
    <name type="scientific">Sphingomonas hominis</name>
    <dbReference type="NCBI Taxonomy" id="2741495"/>
    <lineage>
        <taxon>Bacteria</taxon>
        <taxon>Pseudomonadati</taxon>
        <taxon>Pseudomonadota</taxon>
        <taxon>Alphaproteobacteria</taxon>
        <taxon>Sphingomonadales</taxon>
        <taxon>Sphingomonadaceae</taxon>
        <taxon>Sphingomonas</taxon>
    </lineage>
</organism>
<protein>
    <submittedName>
        <fullName evidence="1">Uncharacterized protein</fullName>
    </submittedName>
</protein>
<gene>
    <name evidence="1" type="ORF">HRV97_06420</name>
</gene>
<keyword evidence="2" id="KW-1185">Reference proteome</keyword>
<evidence type="ECO:0000313" key="2">
    <source>
        <dbReference type="Proteomes" id="UP000621447"/>
    </source>
</evidence>
<accession>A0ABX2JE97</accession>
<dbReference type="EMBL" id="JABULH010000002">
    <property type="protein sequence ID" value="NTS64790.1"/>
    <property type="molecule type" value="Genomic_DNA"/>
</dbReference>
<sequence length="64" mass="7815">MRRFDYFTGARETWRASAARRAKQVKVDHGTDAMSYVRGRIARSYWASFQRRRWSYIRRLLERG</sequence>
<reference evidence="1 2" key="1">
    <citation type="submission" date="2020-06" db="EMBL/GenBank/DDBJ databases">
        <title>Sphingomonas hominis sp. nov., a member of the Sphingomonas, isolated from the hair of a 22-year-old girl.</title>
        <authorList>
            <person name="Zhang D.-F."/>
            <person name="Cui X.-W."/>
        </authorList>
    </citation>
    <scope>NUCLEOTIDE SEQUENCE [LARGE SCALE GENOMIC DNA]</scope>
    <source>
        <strain evidence="1 2">HHU CXW</strain>
    </source>
</reference>
<comment type="caution">
    <text evidence="1">The sequence shown here is derived from an EMBL/GenBank/DDBJ whole genome shotgun (WGS) entry which is preliminary data.</text>
</comment>
<dbReference type="RefSeq" id="WP_174193149.1">
    <property type="nucleotide sequence ID" value="NZ_JABULH010000002.1"/>
</dbReference>
<name>A0ABX2JE97_9SPHN</name>
<evidence type="ECO:0000313" key="1">
    <source>
        <dbReference type="EMBL" id="NTS64790.1"/>
    </source>
</evidence>
<proteinExistence type="predicted"/>